<dbReference type="InterPro" id="IPR029063">
    <property type="entry name" value="SAM-dependent_MTases_sf"/>
</dbReference>
<dbReference type="CDD" id="cd02440">
    <property type="entry name" value="AdoMet_MTases"/>
    <property type="match status" value="1"/>
</dbReference>
<comment type="caution">
    <text evidence="4">The sequence shown here is derived from an EMBL/GenBank/DDBJ whole genome shotgun (WGS) entry which is preliminary data.</text>
</comment>
<dbReference type="PANTHER" id="PTHR44068">
    <property type="entry name" value="ZGC:194242"/>
    <property type="match status" value="1"/>
</dbReference>
<feature type="domain" description="Methyltransferase type 11" evidence="3">
    <location>
        <begin position="62"/>
        <end position="162"/>
    </location>
</feature>
<name>A0ABD1KYK4_9TELE</name>
<proteinExistence type="inferred from homology"/>
<dbReference type="SUPFAM" id="SSF53335">
    <property type="entry name" value="S-adenosyl-L-methionine-dependent methyltransferases"/>
    <property type="match status" value="1"/>
</dbReference>
<gene>
    <name evidence="4" type="ORF">ACEWY4_001102</name>
</gene>
<dbReference type="InterPro" id="IPR050447">
    <property type="entry name" value="Erg6_SMT_methyltransf"/>
</dbReference>
<dbReference type="InterPro" id="IPR013216">
    <property type="entry name" value="Methyltransf_11"/>
</dbReference>
<dbReference type="AlphaFoldDB" id="A0ABD1KYK4"/>
<sequence length="222" mass="24855">MSFLFYVQPPLQMFFKTLGPQLGRPTLSVAGWLTSKLLTWRNRVLEENAVKLCGISPDDTVLELGHGPGLGLEVAAQLLTGPKGKLLGIDYSEYMHQVSSKRMQELIAAGKVTLHHSDVASMPIADSSVDKVFHCNCYYFWPDLKRGTSEIHRVMKPCGLMVTTLRLESLVQIAPKNVFTGESWRPEDYMQALEATGFSNVRMEDRTDKQITFQVIFATASK</sequence>
<reference evidence="4 5" key="1">
    <citation type="submission" date="2024-09" db="EMBL/GenBank/DDBJ databases">
        <title>A chromosome-level genome assembly of Gray's grenadier anchovy, Coilia grayii.</title>
        <authorList>
            <person name="Fu Z."/>
        </authorList>
    </citation>
    <scope>NUCLEOTIDE SEQUENCE [LARGE SCALE GENOMIC DNA]</scope>
    <source>
        <strain evidence="4">G4</strain>
        <tissue evidence="4">Muscle</tissue>
    </source>
</reference>
<dbReference type="PANTHER" id="PTHR44068:SF1">
    <property type="entry name" value="HYPOTHETICAL LOC100005854"/>
    <property type="match status" value="1"/>
</dbReference>
<evidence type="ECO:0000313" key="4">
    <source>
        <dbReference type="EMBL" id="KAL2104234.1"/>
    </source>
</evidence>
<dbReference type="Gene3D" id="3.40.50.150">
    <property type="entry name" value="Vaccinia Virus protein VP39"/>
    <property type="match status" value="1"/>
</dbReference>
<keyword evidence="5" id="KW-1185">Reference proteome</keyword>
<dbReference type="Proteomes" id="UP001591681">
    <property type="component" value="Unassembled WGS sequence"/>
</dbReference>
<evidence type="ECO:0000259" key="3">
    <source>
        <dbReference type="Pfam" id="PF08241"/>
    </source>
</evidence>
<keyword evidence="1" id="KW-0808">Transferase</keyword>
<evidence type="ECO:0000256" key="2">
    <source>
        <dbReference type="ARBA" id="ARBA00038188"/>
    </source>
</evidence>
<evidence type="ECO:0000313" key="5">
    <source>
        <dbReference type="Proteomes" id="UP001591681"/>
    </source>
</evidence>
<protein>
    <recommendedName>
        <fullName evidence="3">Methyltransferase type 11 domain-containing protein</fullName>
    </recommendedName>
</protein>
<organism evidence="4 5">
    <name type="scientific">Coilia grayii</name>
    <name type="common">Gray's grenadier anchovy</name>
    <dbReference type="NCBI Taxonomy" id="363190"/>
    <lineage>
        <taxon>Eukaryota</taxon>
        <taxon>Metazoa</taxon>
        <taxon>Chordata</taxon>
        <taxon>Craniata</taxon>
        <taxon>Vertebrata</taxon>
        <taxon>Euteleostomi</taxon>
        <taxon>Actinopterygii</taxon>
        <taxon>Neopterygii</taxon>
        <taxon>Teleostei</taxon>
        <taxon>Clupei</taxon>
        <taxon>Clupeiformes</taxon>
        <taxon>Clupeoidei</taxon>
        <taxon>Engraulidae</taxon>
        <taxon>Coilinae</taxon>
        <taxon>Coilia</taxon>
    </lineage>
</organism>
<dbReference type="Pfam" id="PF08241">
    <property type="entry name" value="Methyltransf_11"/>
    <property type="match status" value="1"/>
</dbReference>
<dbReference type="EMBL" id="JBHFQA010000001">
    <property type="protein sequence ID" value="KAL2104234.1"/>
    <property type="molecule type" value="Genomic_DNA"/>
</dbReference>
<comment type="similarity">
    <text evidence="2">Belongs to the class I-like SAM-binding methyltransferase superfamily. Erg6/SMT family.</text>
</comment>
<evidence type="ECO:0000256" key="1">
    <source>
        <dbReference type="ARBA" id="ARBA00022679"/>
    </source>
</evidence>
<dbReference type="GO" id="GO:0016740">
    <property type="term" value="F:transferase activity"/>
    <property type="evidence" value="ECO:0007669"/>
    <property type="project" value="UniProtKB-KW"/>
</dbReference>
<accession>A0ABD1KYK4</accession>